<proteinExistence type="predicted"/>
<dbReference type="SUPFAM" id="SSF103032">
    <property type="entry name" value="Hypothetical protein YwqG"/>
    <property type="match status" value="1"/>
</dbReference>
<protein>
    <recommendedName>
        <fullName evidence="3">DUF1963 domain-containing protein</fullName>
    </recommendedName>
</protein>
<dbReference type="EMBL" id="PYLP01000010">
    <property type="protein sequence ID" value="PST39889.1"/>
    <property type="molecule type" value="Genomic_DNA"/>
</dbReference>
<dbReference type="PANTHER" id="PTHR36436:SF6">
    <property type="entry name" value="SLL5081 PROTEIN"/>
    <property type="match status" value="1"/>
</dbReference>
<dbReference type="AlphaFoldDB" id="A0A2T3FX88"/>
<gene>
    <name evidence="1" type="ORF">C7U55_08520</name>
</gene>
<evidence type="ECO:0000313" key="2">
    <source>
        <dbReference type="Proteomes" id="UP000241201"/>
    </source>
</evidence>
<dbReference type="Proteomes" id="UP000241201">
    <property type="component" value="Unassembled WGS sequence"/>
</dbReference>
<accession>A0A2T3FX88</accession>
<dbReference type="InterPro" id="IPR015315">
    <property type="entry name" value="DUF1963"/>
</dbReference>
<keyword evidence="2" id="KW-1185">Reference proteome</keyword>
<dbReference type="Gene3D" id="2.30.320.10">
    <property type="entry name" value="YwqG-like"/>
    <property type="match status" value="1"/>
</dbReference>
<sequence>MVVGFLDKLLKKENNKQEEYKEEKPAKRIYQRLKKVSEVDYIRFELEEKETHIFDSKVGGAYYVPRDQNLPVNQKTGAPLYLLAQINFEQIPHIKDFPEKGLLQIFISGDDGVYGLDFDNEYSQSGWCLRYLEEVPKLVDESCVYKFQYSEDTELPLEKDTTFLLKDHLDKQVITMNDIHFDEVVDTYLDENLKEVMQDDEVMDELNDLFTLIPCQIGGYPFFTQYDPRQEDNNEVLLFQLDSQDHILWGDSGVGNFFISKEDLKNKDFSHVRYNWDCY</sequence>
<dbReference type="PANTHER" id="PTHR36436">
    <property type="entry name" value="SLL5081 PROTEIN"/>
    <property type="match status" value="1"/>
</dbReference>
<evidence type="ECO:0008006" key="3">
    <source>
        <dbReference type="Google" id="ProtNLM"/>
    </source>
</evidence>
<comment type="caution">
    <text evidence="1">The sequence shown here is derived from an EMBL/GenBank/DDBJ whole genome shotgun (WGS) entry which is preliminary data.</text>
</comment>
<evidence type="ECO:0000313" key="1">
    <source>
        <dbReference type="EMBL" id="PST39889.1"/>
    </source>
</evidence>
<organism evidence="1 2">
    <name type="scientific">Faecalibacillus faecis</name>
    <dbReference type="NCBI Taxonomy" id="1982628"/>
    <lineage>
        <taxon>Bacteria</taxon>
        <taxon>Bacillati</taxon>
        <taxon>Bacillota</taxon>
        <taxon>Erysipelotrichia</taxon>
        <taxon>Erysipelotrichales</taxon>
        <taxon>Coprobacillaceae</taxon>
        <taxon>Faecalibacillus</taxon>
    </lineage>
</organism>
<dbReference type="InterPro" id="IPR035948">
    <property type="entry name" value="YwqG-like_sf"/>
</dbReference>
<dbReference type="Pfam" id="PF09234">
    <property type="entry name" value="DUF1963"/>
    <property type="match status" value="1"/>
</dbReference>
<name>A0A2T3FX88_9FIRM</name>
<reference evidence="2" key="1">
    <citation type="submission" date="2018-03" db="EMBL/GenBank/DDBJ databases">
        <title>Lachnoclostridium SNUG30370 gen.nov., sp.nov., isolated from human faeces.</title>
        <authorList>
            <person name="Seo B."/>
            <person name="Jeon K."/>
            <person name="Ko G."/>
        </authorList>
    </citation>
    <scope>NUCLEOTIDE SEQUENCE [LARGE SCALE GENOMIC DNA]</scope>
    <source>
        <strain evidence="2">SNUG30370</strain>
    </source>
</reference>